<dbReference type="EMBL" id="CP059833">
    <property type="protein sequence ID" value="QMV84739.1"/>
    <property type="molecule type" value="Genomic_DNA"/>
</dbReference>
<organism evidence="1 2">
    <name type="scientific">Corynebacterium hindlerae</name>
    <dbReference type="NCBI Taxonomy" id="699041"/>
    <lineage>
        <taxon>Bacteria</taxon>
        <taxon>Bacillati</taxon>
        <taxon>Actinomycetota</taxon>
        <taxon>Actinomycetes</taxon>
        <taxon>Mycobacteriales</taxon>
        <taxon>Corynebacteriaceae</taxon>
        <taxon>Corynebacterium</taxon>
    </lineage>
</organism>
<proteinExistence type="predicted"/>
<sequence length="131" mass="14173">MGRPDPRRPRAGQLGMFEDEAFSEPGKVLRGRHSDAMDRAIQAARDEGLVSTVDDGILTVLRAGACALDTLEAQNKPYGPAKLIDPMVSALREARLTPESRAVAQDDAINALLKELVEDDPVCSTEVHHEA</sequence>
<dbReference type="AlphaFoldDB" id="A0A7G5FDP8"/>
<gene>
    <name evidence="1" type="ORF">HW450_10380</name>
</gene>
<evidence type="ECO:0000313" key="2">
    <source>
        <dbReference type="Proteomes" id="UP000515570"/>
    </source>
</evidence>
<dbReference type="Proteomes" id="UP000515570">
    <property type="component" value="Chromosome"/>
</dbReference>
<protein>
    <submittedName>
        <fullName evidence="1">Uncharacterized protein</fullName>
    </submittedName>
</protein>
<reference evidence="1 2" key="1">
    <citation type="submission" date="2020-07" db="EMBL/GenBank/DDBJ databases">
        <title>non toxigenic Corynebacterium sp. nov from a clinical source.</title>
        <authorList>
            <person name="Bernier A.-M."/>
            <person name="Bernard K."/>
        </authorList>
    </citation>
    <scope>NUCLEOTIDE SEQUENCE [LARGE SCALE GENOMIC DNA]</scope>
    <source>
        <strain evidence="2">NML 93-0612</strain>
    </source>
</reference>
<dbReference type="RefSeq" id="WP_182385546.1">
    <property type="nucleotide sequence ID" value="NZ_CP059833.1"/>
</dbReference>
<name>A0A7G5FDP8_9CORY</name>
<keyword evidence="2" id="KW-1185">Reference proteome</keyword>
<accession>A0A7G5FDP8</accession>
<evidence type="ECO:0000313" key="1">
    <source>
        <dbReference type="EMBL" id="QMV84739.1"/>
    </source>
</evidence>